<accession>A0A4R2QAV7</accession>
<proteinExistence type="predicted"/>
<evidence type="ECO:0000259" key="1">
    <source>
        <dbReference type="Pfam" id="PF01381"/>
    </source>
</evidence>
<dbReference type="Proteomes" id="UP000294835">
    <property type="component" value="Unassembled WGS sequence"/>
</dbReference>
<dbReference type="GO" id="GO:0003677">
    <property type="term" value="F:DNA binding"/>
    <property type="evidence" value="ECO:0007669"/>
    <property type="project" value="InterPro"/>
</dbReference>
<dbReference type="AlphaFoldDB" id="A0A4R2QAV7"/>
<feature type="domain" description="HTH cro/C1-type" evidence="1">
    <location>
        <begin position="24"/>
        <end position="66"/>
    </location>
</feature>
<dbReference type="Pfam" id="PF01381">
    <property type="entry name" value="HTH_3"/>
    <property type="match status" value="1"/>
</dbReference>
<dbReference type="InterPro" id="IPR010982">
    <property type="entry name" value="Lambda_DNA-bd_dom_sf"/>
</dbReference>
<dbReference type="Gene3D" id="1.10.260.40">
    <property type="entry name" value="lambda repressor-like DNA-binding domains"/>
    <property type="match status" value="1"/>
</dbReference>
<gene>
    <name evidence="2" type="ORF">EV662_10139</name>
</gene>
<dbReference type="EMBL" id="SLXP01000001">
    <property type="protein sequence ID" value="TCP43955.1"/>
    <property type="molecule type" value="Genomic_DNA"/>
</dbReference>
<keyword evidence="3" id="KW-1185">Reference proteome</keyword>
<evidence type="ECO:0000313" key="2">
    <source>
        <dbReference type="EMBL" id="TCP43955.1"/>
    </source>
</evidence>
<sequence length="85" mass="8887">MTENPNTLPDAARFRAWLADSMRAAGLPASRLSLRSGLSVNTVGRILNAESDLTLGTAAKLERTLRALAAEADVELPALVSGVPS</sequence>
<reference evidence="2 3" key="1">
    <citation type="submission" date="2019-03" db="EMBL/GenBank/DDBJ databases">
        <title>Genomic Encyclopedia of Type Strains, Phase IV (KMG-IV): sequencing the most valuable type-strain genomes for metagenomic binning, comparative biology and taxonomic classification.</title>
        <authorList>
            <person name="Goeker M."/>
        </authorList>
    </citation>
    <scope>NUCLEOTIDE SEQUENCE [LARGE SCALE GENOMIC DNA]</scope>
    <source>
        <strain evidence="2 3">DSM 18063</strain>
    </source>
</reference>
<dbReference type="RefSeq" id="WP_132460120.1">
    <property type="nucleotide sequence ID" value="NZ_SLXP01000001.1"/>
</dbReference>
<organism evidence="2 3">
    <name type="scientific">Rhodovulum marinum</name>
    <dbReference type="NCBI Taxonomy" id="320662"/>
    <lineage>
        <taxon>Bacteria</taxon>
        <taxon>Pseudomonadati</taxon>
        <taxon>Pseudomonadota</taxon>
        <taxon>Alphaproteobacteria</taxon>
        <taxon>Rhodobacterales</taxon>
        <taxon>Paracoccaceae</taxon>
        <taxon>Rhodovulum</taxon>
    </lineage>
</organism>
<protein>
    <submittedName>
        <fullName evidence="2">Helix-turn-helix protein</fullName>
    </submittedName>
</protein>
<evidence type="ECO:0000313" key="3">
    <source>
        <dbReference type="Proteomes" id="UP000294835"/>
    </source>
</evidence>
<dbReference type="InterPro" id="IPR001387">
    <property type="entry name" value="Cro/C1-type_HTH"/>
</dbReference>
<comment type="caution">
    <text evidence="2">The sequence shown here is derived from an EMBL/GenBank/DDBJ whole genome shotgun (WGS) entry which is preliminary data.</text>
</comment>
<dbReference type="SUPFAM" id="SSF47413">
    <property type="entry name" value="lambda repressor-like DNA-binding domains"/>
    <property type="match status" value="1"/>
</dbReference>
<name>A0A4R2QAV7_9RHOB</name>